<comment type="caution">
    <text evidence="1">The sequence shown here is derived from an EMBL/GenBank/DDBJ whole genome shotgun (WGS) entry which is preliminary data.</text>
</comment>
<keyword evidence="2" id="KW-1185">Reference proteome</keyword>
<dbReference type="Proteomes" id="UP001148629">
    <property type="component" value="Unassembled WGS sequence"/>
</dbReference>
<organism evidence="1 2">
    <name type="scientific">Fusarium decemcellulare</name>
    <dbReference type="NCBI Taxonomy" id="57161"/>
    <lineage>
        <taxon>Eukaryota</taxon>
        <taxon>Fungi</taxon>
        <taxon>Dikarya</taxon>
        <taxon>Ascomycota</taxon>
        <taxon>Pezizomycotina</taxon>
        <taxon>Sordariomycetes</taxon>
        <taxon>Hypocreomycetidae</taxon>
        <taxon>Hypocreales</taxon>
        <taxon>Nectriaceae</taxon>
        <taxon>Fusarium</taxon>
        <taxon>Fusarium decemcellulare species complex</taxon>
    </lineage>
</organism>
<dbReference type="EMBL" id="JANRMS010000232">
    <property type="protein sequence ID" value="KAJ3543700.1"/>
    <property type="molecule type" value="Genomic_DNA"/>
</dbReference>
<gene>
    <name evidence="1" type="ORF">NM208_g3435</name>
</gene>
<proteinExistence type="predicted"/>
<sequence length="349" mass="38616">MAEPTDNVNSSLDSLITDIERLKVDFGLSSASLSPPSSSYDDDGMDELRDYRGQLLNPSIEDVFIFLDTMDLLESEDELLPSQNCDASQICSQVTTFGDAEAAPTDRSLINEHDTNVQPYRVAPLVRYPAQTADIYVAREEASGISGRNSVRESTLIQDKKLDSYHSPPSSFLPSSLCQNLADDHLPNSPQISNRNIATSSAQTSTDGRNHSSRDIAWFSAHTTFTKLYEFAQSEQGPVVCMLLPGDAGSLFKDSEQPQSNTGQILECGKEPRTGGRSGLYEVDRHTFGSENSRDCLPDALDHLFTENFYNGGIFDSEALLHELFAWIIIFKAFLAPKTYEFLEDTILL</sequence>
<name>A0ACC1SPA8_9HYPO</name>
<reference evidence="1" key="1">
    <citation type="submission" date="2022-08" db="EMBL/GenBank/DDBJ databases">
        <title>Genome Sequence of Fusarium decemcellulare.</title>
        <authorList>
            <person name="Buettner E."/>
        </authorList>
    </citation>
    <scope>NUCLEOTIDE SEQUENCE</scope>
    <source>
        <strain evidence="1">Babe19</strain>
    </source>
</reference>
<accession>A0ACC1SPA8</accession>
<evidence type="ECO:0000313" key="2">
    <source>
        <dbReference type="Proteomes" id="UP001148629"/>
    </source>
</evidence>
<protein>
    <submittedName>
        <fullName evidence="1">Uncharacterized protein</fullName>
    </submittedName>
</protein>
<evidence type="ECO:0000313" key="1">
    <source>
        <dbReference type="EMBL" id="KAJ3543700.1"/>
    </source>
</evidence>